<keyword evidence="1" id="KW-1133">Transmembrane helix</keyword>
<dbReference type="AlphaFoldDB" id="A0A2W2BVE7"/>
<accession>A0A2W2BVE7</accession>
<dbReference type="Proteomes" id="UP000248627">
    <property type="component" value="Unassembled WGS sequence"/>
</dbReference>
<dbReference type="EMBL" id="POTX01000174">
    <property type="protein sequence ID" value="PZF91261.1"/>
    <property type="molecule type" value="Genomic_DNA"/>
</dbReference>
<feature type="transmembrane region" description="Helical" evidence="1">
    <location>
        <begin position="48"/>
        <end position="66"/>
    </location>
</feature>
<gene>
    <name evidence="2" type="ORF">C1I93_21690</name>
</gene>
<sequence length="81" mass="8853">MLWPALAASRCWYLSFIASMPGTPANSSPRSILSQMSGWIWMSSKSKAMFSTFMFIVIWALLAGLLKTPLPVIPSAAMAKV</sequence>
<reference evidence="2 3" key="1">
    <citation type="submission" date="2018-01" db="EMBL/GenBank/DDBJ databases">
        <title>Draft genome sequence of Jishengella endophytica.</title>
        <authorList>
            <person name="Sahin N."/>
            <person name="Ay H."/>
            <person name="Saygin H."/>
        </authorList>
    </citation>
    <scope>NUCLEOTIDE SEQUENCE [LARGE SCALE GENOMIC DNA]</scope>
    <source>
        <strain evidence="2 3">DSM 45430</strain>
    </source>
</reference>
<evidence type="ECO:0000313" key="3">
    <source>
        <dbReference type="Proteomes" id="UP000248627"/>
    </source>
</evidence>
<evidence type="ECO:0000256" key="1">
    <source>
        <dbReference type="SAM" id="Phobius"/>
    </source>
</evidence>
<protein>
    <submittedName>
        <fullName evidence="2">Uncharacterized protein</fullName>
    </submittedName>
</protein>
<organism evidence="2 3">
    <name type="scientific">Micromonospora endophytica</name>
    <dbReference type="NCBI Taxonomy" id="515350"/>
    <lineage>
        <taxon>Bacteria</taxon>
        <taxon>Bacillati</taxon>
        <taxon>Actinomycetota</taxon>
        <taxon>Actinomycetes</taxon>
        <taxon>Micromonosporales</taxon>
        <taxon>Micromonosporaceae</taxon>
        <taxon>Micromonospora</taxon>
    </lineage>
</organism>
<comment type="caution">
    <text evidence="2">The sequence shown here is derived from an EMBL/GenBank/DDBJ whole genome shotgun (WGS) entry which is preliminary data.</text>
</comment>
<keyword evidence="3" id="KW-1185">Reference proteome</keyword>
<keyword evidence="1" id="KW-0812">Transmembrane</keyword>
<proteinExistence type="predicted"/>
<name>A0A2W2BVE7_9ACTN</name>
<evidence type="ECO:0000313" key="2">
    <source>
        <dbReference type="EMBL" id="PZF91261.1"/>
    </source>
</evidence>
<keyword evidence="1" id="KW-0472">Membrane</keyword>